<name>A0A8D7ZUA3_CULPI</name>
<dbReference type="EMBL" id="HBUE01003271">
    <property type="protein sequence ID" value="CAG6444615.1"/>
    <property type="molecule type" value="Transcribed_RNA"/>
</dbReference>
<dbReference type="EMBL" id="HBUE01003277">
    <property type="protein sequence ID" value="CAG6444620.1"/>
    <property type="molecule type" value="Transcribed_RNA"/>
</dbReference>
<accession>A0A8D7ZUA3</accession>
<dbReference type="EMBL" id="HBUE01282072">
    <property type="protein sequence ID" value="CAG6569608.1"/>
    <property type="molecule type" value="Transcribed_RNA"/>
</dbReference>
<dbReference type="EMBL" id="HBUE01003273">
    <property type="protein sequence ID" value="CAG6444616.1"/>
    <property type="molecule type" value="Transcribed_RNA"/>
</dbReference>
<evidence type="ECO:0000313" key="1">
    <source>
        <dbReference type="EMBL" id="CAG6444616.1"/>
    </source>
</evidence>
<proteinExistence type="predicted"/>
<reference evidence="1" key="1">
    <citation type="submission" date="2021-05" db="EMBL/GenBank/DDBJ databases">
        <authorList>
            <person name="Alioto T."/>
            <person name="Alioto T."/>
            <person name="Gomez Garrido J."/>
        </authorList>
    </citation>
    <scope>NUCLEOTIDE SEQUENCE</scope>
</reference>
<protein>
    <submittedName>
        <fullName evidence="1">(northern house mosquito) hypothetical protein</fullName>
    </submittedName>
</protein>
<dbReference type="EMBL" id="HBUE01176555">
    <property type="protein sequence ID" value="CAG6518076.1"/>
    <property type="molecule type" value="Transcribed_RNA"/>
</dbReference>
<sequence length="102" mass="11543">MLAFAAEGPLPAAETALPAERIRHRFRGWFLLKCCCRICTTCGYDAAGCWQHCCRDTRRHCAVVVVLVLARVWQHCRRRRRGPSGGRWQLLATLLISCDGLC</sequence>
<dbReference type="EMBL" id="HBUE01003275">
    <property type="protein sequence ID" value="CAG6444618.1"/>
    <property type="molecule type" value="Transcribed_RNA"/>
</dbReference>
<dbReference type="AlphaFoldDB" id="A0A8D7ZUA3"/>
<dbReference type="EMBL" id="HBUE01003269">
    <property type="protein sequence ID" value="CAG6444612.1"/>
    <property type="molecule type" value="Transcribed_RNA"/>
</dbReference>
<organism evidence="1">
    <name type="scientific">Culex pipiens</name>
    <name type="common">House mosquito</name>
    <dbReference type="NCBI Taxonomy" id="7175"/>
    <lineage>
        <taxon>Eukaryota</taxon>
        <taxon>Metazoa</taxon>
        <taxon>Ecdysozoa</taxon>
        <taxon>Arthropoda</taxon>
        <taxon>Hexapoda</taxon>
        <taxon>Insecta</taxon>
        <taxon>Pterygota</taxon>
        <taxon>Neoptera</taxon>
        <taxon>Endopterygota</taxon>
        <taxon>Diptera</taxon>
        <taxon>Nematocera</taxon>
        <taxon>Culicoidea</taxon>
        <taxon>Culicidae</taxon>
        <taxon>Culicinae</taxon>
        <taxon>Culicini</taxon>
        <taxon>Culex</taxon>
        <taxon>Culex</taxon>
    </lineage>
</organism>